<evidence type="ECO:0000256" key="1">
    <source>
        <dbReference type="SAM" id="Coils"/>
    </source>
</evidence>
<gene>
    <name evidence="4" type="ORF">NX720_19460</name>
</gene>
<dbReference type="RefSeq" id="WP_262596847.1">
    <property type="nucleotide sequence ID" value="NZ_CP103300.1"/>
</dbReference>
<sequence length="1908" mass="216011">MKNERIIFIKSAIAAAISSSFIYTAALGNEPELEAYTWDAKTSVFHSHPTNIEFRQTEENQFRQPVIQPLNYNKRNMPYLETLSDELKKSGVDILVETKDSDNGLKASSFVVRIQKGGEDAFLMERDIENGQTTIALHEKLTEERRLNKNIADFWRKKAQKDLMISNNAIAPPDAVQDILNKLADREHPLSHQSENKYKQLIIQTDGETESPKFINSFSTGSELPDAATMVDIDGAIAVMMTAFMHTQFKQQANLEHSDENTKKLLASMLVDQPGFMVGAKDVSDLAKIKHAPVFLIRKTDRQIELMQQPATAHRYLKLHQYNEQSDQADYKDITLSKTAIEDLRETAYRSQLQQLVMMLARNKHSNTLPGKMEIQKLASDQELLFLCDAKLKHEKAKSITLTSDEQRHAANLIDPESLLTYLRDQFMKHPTVGHFVMDTTLKEAVTEHLTNKVVESAPDGLNYLYEFKRYTYPQKKEQVNVYRETHNNKIEKLNQEYNELNKVNNLIKTYAKDSGYDTEQFAKQKELEDIHKKIIALIKNTELPEFSQVPAKDTPSYDQLKEKLKTMATARNKKETREQIEGWNNEPIIEVTDQLHKPLHNIIKAELPDIVMQPGNKGMPDLKPLIQLLEQSSSHDKKELNKEKEALGKLLDIKDPKAFQEEFDKYSENRDDLESYNKIHKNMLELRNLVAINTWDEKNKAKALEIISPWVEDAKSESAEQFNQYLAKNTDGVLDNFRNAFDNQGDEVTVKSSIKDAMDLEIAKEAINIGTIRQKLSATNKELQKLNDLHEELLTIKEVAEKEATTEIEGMSSIKDQLEAIDEESKPDEVLEVIKNLKPSGANDDQMPLNQAWKMVHGVTQAAVEIRKQAPFLGGDDDGDIDLDYLHTHRQTIDKFKEDCEKCSSTEAWKKIVNQQPDDLTDEYGYPHTDKLQEIKEQTEKTLDEIEQKRFTYNLWQADPDDTYKKHKKNQLKIEKLEEEKKALQEEVANQPLPAEKEKYIHHYLELEPGSKEAIMLGDLLRLAKAGVPEEAFEKLGFNSQIDATILTALTTDKDAPSDEIKSITHRLVTNREHIDPMLEKLGVIKAIEAKSHREILNSILIESSKTADQDLTNLSETYHKATMALGSYNEFAIPFIKAYKEDPGLFDEVLASLQFYAKNKKDDPAELLRREKLDKLGLTLEKSEALIKLITRSPQFKQLNDEQIIKITLLDMTSAELSRYDEFGYKVRQSIAAMRRYASNVAQRLNQNAQSTQRWLKDSGYSATVASYDTLQNLLYLYARNRLNVYLDDIAYNNGRGLIAAINDTGEGLDEFLLAAGLVRGEHQQQVVSDILNYFGNEAIRVYDERFRHILGERADFMDNVLKPTALAVQAPVGFQEIGAVLKLGGEGNVWSWNTAWHAFGYTAIGIIVDLTRGNQYNKMMIQAIDPAMTNFAEWMDGKAHHYSDQASPEDKYYSELWSSTVKHWNGWHDYLGQTHVAKVGRPFAEVAQSWITTKIYGAAFVPLLNAKTYAITNPGLRANMQPEVPYWKPGIRSVITYHIAKEIFYDWAYNDLTNAKYGLEGFAGIADHLNGVPTTEKNSWSQWVEKDLHKLSLSSADTRFAEGKDLASWTPYTNVVKSVATDAARVGQITGLNKLAGFSRGTYDQFGKPDFADQVRRSNTVSSWMGTLSEYSAWALKKSRVSSAILWSYDKLEQPVKSVLSTAASGLSTAAGGITSAAIMSKGKWQSVENRLYESLGYQQVNKSGSDQPLTTGQSEKNEAEVIDQQTIGLEQIGAKKPPLTENNEDSITPTPDLQSMAGQGEKSEANVIDQKPIAFEQVSAKEPPVTDSEVSIKPTPDLQSIAGQGEMSENNAETNAPEEDEASEGFYGDDDDDDYDYDDEPSNEDNYEEGDIDRPNPDVSDKPQ</sequence>
<feature type="compositionally biased region" description="Acidic residues" evidence="2">
    <location>
        <begin position="1860"/>
        <end position="1895"/>
    </location>
</feature>
<keyword evidence="3" id="KW-0732">Signal</keyword>
<feature type="compositionally biased region" description="Polar residues" evidence="2">
    <location>
        <begin position="1789"/>
        <end position="1801"/>
    </location>
</feature>
<feature type="coiled-coil region" evidence="1">
    <location>
        <begin position="930"/>
        <end position="988"/>
    </location>
</feature>
<feature type="region of interest" description="Disordered" evidence="2">
    <location>
        <begin position="1773"/>
        <end position="1808"/>
    </location>
</feature>
<evidence type="ECO:0000313" key="5">
    <source>
        <dbReference type="Proteomes" id="UP001163255"/>
    </source>
</evidence>
<protein>
    <submittedName>
        <fullName evidence="4">Uncharacterized protein</fullName>
    </submittedName>
</protein>
<keyword evidence="1" id="KW-0175">Coiled coil</keyword>
<feature type="signal peptide" evidence="3">
    <location>
        <begin position="1"/>
        <end position="25"/>
    </location>
</feature>
<name>A0ABY6GSG7_9GAMM</name>
<reference evidence="4" key="1">
    <citation type="submission" date="2022-10" db="EMBL/GenBank/DDBJ databases">
        <title>Completed Genome Sequence of two octocoral isolated bacterium, Endozoicomonas euniceicola EF212T and Endozoicomonas gorgoniicola PS125T.</title>
        <authorList>
            <person name="Chiou Y.-J."/>
            <person name="Chen Y.-H."/>
        </authorList>
    </citation>
    <scope>NUCLEOTIDE SEQUENCE</scope>
    <source>
        <strain evidence="4">EF212</strain>
    </source>
</reference>
<evidence type="ECO:0000313" key="4">
    <source>
        <dbReference type="EMBL" id="UYM15028.1"/>
    </source>
</evidence>
<dbReference type="EMBL" id="CP103300">
    <property type="protein sequence ID" value="UYM15028.1"/>
    <property type="molecule type" value="Genomic_DNA"/>
</dbReference>
<evidence type="ECO:0000256" key="3">
    <source>
        <dbReference type="SAM" id="SignalP"/>
    </source>
</evidence>
<feature type="compositionally biased region" description="Polar residues" evidence="2">
    <location>
        <begin position="1841"/>
        <end position="1858"/>
    </location>
</feature>
<keyword evidence="5" id="KW-1185">Reference proteome</keyword>
<evidence type="ECO:0000256" key="2">
    <source>
        <dbReference type="SAM" id="MobiDB-lite"/>
    </source>
</evidence>
<feature type="chain" id="PRO_5046722328" evidence="3">
    <location>
        <begin position="26"/>
        <end position="1908"/>
    </location>
</feature>
<accession>A0ABY6GSG7</accession>
<organism evidence="4 5">
    <name type="scientific">Endozoicomonas euniceicola</name>
    <dbReference type="NCBI Taxonomy" id="1234143"/>
    <lineage>
        <taxon>Bacteria</taxon>
        <taxon>Pseudomonadati</taxon>
        <taxon>Pseudomonadota</taxon>
        <taxon>Gammaproteobacteria</taxon>
        <taxon>Oceanospirillales</taxon>
        <taxon>Endozoicomonadaceae</taxon>
        <taxon>Endozoicomonas</taxon>
    </lineage>
</organism>
<feature type="coiled-coil region" evidence="1">
    <location>
        <begin position="770"/>
        <end position="804"/>
    </location>
</feature>
<feature type="compositionally biased region" description="Basic and acidic residues" evidence="2">
    <location>
        <begin position="1896"/>
        <end position="1908"/>
    </location>
</feature>
<dbReference type="Proteomes" id="UP001163255">
    <property type="component" value="Chromosome"/>
</dbReference>
<feature type="region of interest" description="Disordered" evidence="2">
    <location>
        <begin position="1820"/>
        <end position="1908"/>
    </location>
</feature>
<proteinExistence type="predicted"/>
<feature type="coiled-coil region" evidence="1">
    <location>
        <begin position="477"/>
        <end position="504"/>
    </location>
</feature>